<protein>
    <recommendedName>
        <fullName evidence="3">Tc1-like transposase DDE domain-containing protein</fullName>
    </recommendedName>
</protein>
<sequence length="108" mass="12568">SDEVTFHVGEDNNVFYVTRGKNEEFKEQNLKPTFKSGRITVGVWSCYCGDKMGPLVIIPKGGTITAKRYIETLKKYFIPFYRRMRRKYGLGVVIQEDNASWHKAKEVR</sequence>
<dbReference type="AlphaFoldDB" id="A0A2J6PET5"/>
<dbReference type="OrthoDB" id="3553060at2759"/>
<accession>A0A2J6PET5</accession>
<dbReference type="GO" id="GO:0003676">
    <property type="term" value="F:nucleic acid binding"/>
    <property type="evidence" value="ECO:0007669"/>
    <property type="project" value="InterPro"/>
</dbReference>
<name>A0A2J6PET5_9HELO</name>
<dbReference type="Proteomes" id="UP000235672">
    <property type="component" value="Unassembled WGS sequence"/>
</dbReference>
<evidence type="ECO:0000313" key="1">
    <source>
        <dbReference type="EMBL" id="PMD12552.1"/>
    </source>
</evidence>
<keyword evidence="2" id="KW-1185">Reference proteome</keyword>
<dbReference type="STRING" id="1745343.A0A2J6PET5"/>
<evidence type="ECO:0008006" key="3">
    <source>
        <dbReference type="Google" id="ProtNLM"/>
    </source>
</evidence>
<organism evidence="1 2">
    <name type="scientific">Hyaloscypha hepaticicola</name>
    <dbReference type="NCBI Taxonomy" id="2082293"/>
    <lineage>
        <taxon>Eukaryota</taxon>
        <taxon>Fungi</taxon>
        <taxon>Dikarya</taxon>
        <taxon>Ascomycota</taxon>
        <taxon>Pezizomycotina</taxon>
        <taxon>Leotiomycetes</taxon>
        <taxon>Helotiales</taxon>
        <taxon>Hyaloscyphaceae</taxon>
        <taxon>Hyaloscypha</taxon>
    </lineage>
</organism>
<reference evidence="1 2" key="1">
    <citation type="submission" date="2016-05" db="EMBL/GenBank/DDBJ databases">
        <title>A degradative enzymes factory behind the ericoid mycorrhizal symbiosis.</title>
        <authorList>
            <consortium name="DOE Joint Genome Institute"/>
            <person name="Martino E."/>
            <person name="Morin E."/>
            <person name="Grelet G."/>
            <person name="Kuo A."/>
            <person name="Kohler A."/>
            <person name="Daghino S."/>
            <person name="Barry K."/>
            <person name="Choi C."/>
            <person name="Cichocki N."/>
            <person name="Clum A."/>
            <person name="Copeland A."/>
            <person name="Hainaut M."/>
            <person name="Haridas S."/>
            <person name="Labutti K."/>
            <person name="Lindquist E."/>
            <person name="Lipzen A."/>
            <person name="Khouja H.-R."/>
            <person name="Murat C."/>
            <person name="Ohm R."/>
            <person name="Olson A."/>
            <person name="Spatafora J."/>
            <person name="Veneault-Fourrey C."/>
            <person name="Henrissat B."/>
            <person name="Grigoriev I."/>
            <person name="Martin F."/>
            <person name="Perotto S."/>
        </authorList>
    </citation>
    <scope>NUCLEOTIDE SEQUENCE [LARGE SCALE GENOMIC DNA]</scope>
    <source>
        <strain evidence="1 2">UAMH 7357</strain>
    </source>
</reference>
<gene>
    <name evidence="1" type="ORF">NA56DRAFT_541782</name>
</gene>
<dbReference type="Gene3D" id="3.30.420.10">
    <property type="entry name" value="Ribonuclease H-like superfamily/Ribonuclease H"/>
    <property type="match status" value="1"/>
</dbReference>
<dbReference type="InterPro" id="IPR036397">
    <property type="entry name" value="RNaseH_sf"/>
</dbReference>
<feature type="non-terminal residue" evidence="1">
    <location>
        <position position="1"/>
    </location>
</feature>
<proteinExistence type="predicted"/>
<dbReference type="EMBL" id="KZ613547">
    <property type="protein sequence ID" value="PMD12552.1"/>
    <property type="molecule type" value="Genomic_DNA"/>
</dbReference>
<feature type="non-terminal residue" evidence="1">
    <location>
        <position position="108"/>
    </location>
</feature>
<evidence type="ECO:0000313" key="2">
    <source>
        <dbReference type="Proteomes" id="UP000235672"/>
    </source>
</evidence>